<dbReference type="InterPro" id="IPR001029">
    <property type="entry name" value="Flagellin_N"/>
</dbReference>
<dbReference type="InterPro" id="IPR010810">
    <property type="entry name" value="Flagellin_hook_IN_motif"/>
</dbReference>
<keyword evidence="3" id="KW-0175">Coiled coil</keyword>
<keyword evidence="8" id="KW-0966">Cell projection</keyword>
<dbReference type="Pfam" id="PF00669">
    <property type="entry name" value="Flagellin_N"/>
    <property type="match status" value="1"/>
</dbReference>
<feature type="domain" description="Flagellin N-terminal" evidence="6">
    <location>
        <begin position="5"/>
        <end position="140"/>
    </location>
</feature>
<evidence type="ECO:0000259" key="7">
    <source>
        <dbReference type="Pfam" id="PF00700"/>
    </source>
</evidence>
<keyword evidence="4 5" id="KW-0975">Bacterial flagellum</keyword>
<dbReference type="RefSeq" id="WP_054730132.1">
    <property type="nucleotide sequence ID" value="NZ_CP017889.1"/>
</dbReference>
<dbReference type="AlphaFoldDB" id="A0A1W6UI77"/>
<comment type="subcellular location">
    <subcellularLocation>
        <location evidence="5">Secreted</location>
    </subcellularLocation>
    <subcellularLocation>
        <location evidence="5">Bacterial flagellum</location>
    </subcellularLocation>
</comment>
<dbReference type="InterPro" id="IPR042187">
    <property type="entry name" value="Flagellin_C_sub2"/>
</dbReference>
<dbReference type="PRINTS" id="PR00207">
    <property type="entry name" value="FLAGELLIN"/>
</dbReference>
<dbReference type="EMBL" id="CP017902">
    <property type="protein sequence ID" value="ARP17654.1"/>
    <property type="molecule type" value="Genomic_DNA"/>
</dbReference>
<dbReference type="Pfam" id="PF00700">
    <property type="entry name" value="Flagellin_C"/>
    <property type="match status" value="1"/>
</dbReference>
<protein>
    <recommendedName>
        <fullName evidence="5">Flagellin</fullName>
    </recommendedName>
</protein>
<evidence type="ECO:0000256" key="3">
    <source>
        <dbReference type="ARBA" id="ARBA00023054"/>
    </source>
</evidence>
<organism evidence="8">
    <name type="scientific">Vibrio alginolyticus</name>
    <dbReference type="NCBI Taxonomy" id="663"/>
    <lineage>
        <taxon>Bacteria</taxon>
        <taxon>Pseudomonadati</taxon>
        <taxon>Pseudomonadota</taxon>
        <taxon>Gammaproteobacteria</taxon>
        <taxon>Vibrionales</taxon>
        <taxon>Vibrionaceae</taxon>
        <taxon>Vibrio</taxon>
    </lineage>
</organism>
<dbReference type="InterPro" id="IPR001492">
    <property type="entry name" value="Flagellin"/>
</dbReference>
<dbReference type="InterPro" id="IPR046358">
    <property type="entry name" value="Flagellin_C"/>
</dbReference>
<feature type="domain" description="Flagellin C-terminal" evidence="7">
    <location>
        <begin position="289"/>
        <end position="373"/>
    </location>
</feature>
<dbReference type="GO" id="GO:0005198">
    <property type="term" value="F:structural molecule activity"/>
    <property type="evidence" value="ECO:0007669"/>
    <property type="project" value="UniProtKB-UniRule"/>
</dbReference>
<name>A0A1W6UI77_VIBAL</name>
<keyword evidence="8" id="KW-0969">Cilium</keyword>
<dbReference type="GO" id="GO:0005576">
    <property type="term" value="C:extracellular region"/>
    <property type="evidence" value="ECO:0007669"/>
    <property type="project" value="UniProtKB-SubCell"/>
</dbReference>
<dbReference type="SUPFAM" id="SSF64518">
    <property type="entry name" value="Phase 1 flagellin"/>
    <property type="match status" value="1"/>
</dbReference>
<accession>A0A1W6UI77</accession>
<evidence type="ECO:0000256" key="5">
    <source>
        <dbReference type="RuleBase" id="RU362073"/>
    </source>
</evidence>
<proteinExistence type="inferred from homology"/>
<evidence type="ECO:0000313" key="8">
    <source>
        <dbReference type="EMBL" id="ARP17654.1"/>
    </source>
</evidence>
<dbReference type="PANTHER" id="PTHR42792:SF2">
    <property type="entry name" value="FLAGELLIN"/>
    <property type="match status" value="1"/>
</dbReference>
<reference evidence="8" key="1">
    <citation type="submission" date="2016-10" db="EMBL/GenBank/DDBJ databases">
        <title>The High Quality Genome of Vibrio alginolyticus K01M1.</title>
        <authorList>
            <person name="Wendling C."/>
            <person name="Chibani C.M."/>
            <person name="Hertel R."/>
            <person name="Sproer C."/>
            <person name="Bunk B."/>
            <person name="Overmann J."/>
            <person name="Roth O."/>
            <person name="Liesegang H."/>
        </authorList>
    </citation>
    <scope>NUCLEOTIDE SEQUENCE</scope>
    <source>
        <strain evidence="8">K05K4</strain>
    </source>
</reference>
<keyword evidence="8" id="KW-0282">Flagellum</keyword>
<gene>
    <name evidence="8" type="primary">flaD_3</name>
    <name evidence="8" type="ORF">K05K4_08060</name>
</gene>
<comment type="function">
    <text evidence="5">Flagellin is the subunit protein which polymerizes to form the filaments of bacterial flagella.</text>
</comment>
<keyword evidence="2 5" id="KW-0964">Secreted</keyword>
<evidence type="ECO:0000256" key="2">
    <source>
        <dbReference type="ARBA" id="ARBA00022525"/>
    </source>
</evidence>
<evidence type="ECO:0000259" key="6">
    <source>
        <dbReference type="Pfam" id="PF00669"/>
    </source>
</evidence>
<evidence type="ECO:0000256" key="4">
    <source>
        <dbReference type="ARBA" id="ARBA00023143"/>
    </source>
</evidence>
<dbReference type="Gene3D" id="6.10.10.10">
    <property type="entry name" value="Flagellar export chaperone, C-terminal domain"/>
    <property type="match status" value="1"/>
</dbReference>
<sequence>MISLNSNVSAMVAQRHLSQAAAQNVESQRNLTSGFRINSASDDAAGLQISNTLHVQTRGLDVALRNAHDAFSVAQTAEGALHESSDILQRLRSLGLQAANGSYDSSDRQSIQYEVVALQDEVDRVAITTTFADKNLFDGSYGSQSFHIGANANSISLTLRNMRSHIPEMGGQHYVGDAVDKDWRVTKDNQTLKVEYQDSKGQTQTESIGLKLGDRIEQVATYINTQQSIVNASVTENNELQFFASTMKAPEGVVLEGSLADELDVSAGQLVTMDDIDMSTAGKAQLSVGVIDAAIKYVDSHRSEIGSFQNRVNGSMDNLNTVNRSVTESKSRIRDTDFARESTEMVRSQVLQDATTALLAQAKQRPSSALGLLS</sequence>
<dbReference type="Gene3D" id="3.30.70.2120">
    <property type="match status" value="1"/>
</dbReference>
<dbReference type="NCBIfam" id="NF006468">
    <property type="entry name" value="PRK08869.1-3"/>
    <property type="match status" value="1"/>
</dbReference>
<comment type="similarity">
    <text evidence="1 5">Belongs to the bacterial flagellin family.</text>
</comment>
<dbReference type="PANTHER" id="PTHR42792">
    <property type="entry name" value="FLAGELLIN"/>
    <property type="match status" value="1"/>
</dbReference>
<evidence type="ECO:0000256" key="1">
    <source>
        <dbReference type="ARBA" id="ARBA00005709"/>
    </source>
</evidence>
<dbReference type="GO" id="GO:0009288">
    <property type="term" value="C:bacterial-type flagellum"/>
    <property type="evidence" value="ECO:0007669"/>
    <property type="project" value="UniProtKB-SubCell"/>
</dbReference>
<dbReference type="Pfam" id="PF07196">
    <property type="entry name" value="Flagellin_IN"/>
    <property type="match status" value="1"/>
</dbReference>
<dbReference type="Gene3D" id="1.20.1330.10">
    <property type="entry name" value="f41 fragment of flagellin, N-terminal domain"/>
    <property type="match status" value="1"/>
</dbReference>
<dbReference type="NCBIfam" id="NF006466">
    <property type="entry name" value="PRK08869.1-1"/>
    <property type="match status" value="1"/>
</dbReference>